<reference evidence="2 3" key="1">
    <citation type="journal article" date="2023" name="Plants (Basel)">
        <title>Bridging the Gap: Combining Genomics and Transcriptomics Approaches to Understand Stylosanthes scabra, an Orphan Legume from the Brazilian Caatinga.</title>
        <authorList>
            <person name="Ferreira-Neto J.R.C."/>
            <person name="da Silva M.D."/>
            <person name="Binneck E."/>
            <person name="de Melo N.F."/>
            <person name="da Silva R.H."/>
            <person name="de Melo A.L.T.M."/>
            <person name="Pandolfi V."/>
            <person name="Bustamante F.O."/>
            <person name="Brasileiro-Vidal A.C."/>
            <person name="Benko-Iseppon A.M."/>
        </authorList>
    </citation>
    <scope>NUCLEOTIDE SEQUENCE [LARGE SCALE GENOMIC DNA]</scope>
    <source>
        <tissue evidence="2">Leaves</tissue>
    </source>
</reference>
<sequence length="168" mass="18771">MREENLSEPTLQANRLRVPTPTNQHDLQPCNQEQRQRSIDANSEYSGENEIIACTLDDSPIESRARVVQSLNLEEKENHIPLQDITNSYLTFNHGSTRMKGSQPKVYRSKIKNLARRRGIEPQQVIGTKRDPTGTLLSVTPKKVCLEGLSVIAEEVEGASPTVAPTPQ</sequence>
<evidence type="ECO:0000256" key="1">
    <source>
        <dbReference type="SAM" id="MobiDB-lite"/>
    </source>
</evidence>
<comment type="caution">
    <text evidence="2">The sequence shown here is derived from an EMBL/GenBank/DDBJ whole genome shotgun (WGS) entry which is preliminary data.</text>
</comment>
<dbReference type="EMBL" id="JASCZI010182219">
    <property type="protein sequence ID" value="MED6187372.1"/>
    <property type="molecule type" value="Genomic_DNA"/>
</dbReference>
<name>A0ABU6WNF3_9FABA</name>
<proteinExistence type="predicted"/>
<gene>
    <name evidence="2" type="ORF">PIB30_075808</name>
</gene>
<organism evidence="2 3">
    <name type="scientific">Stylosanthes scabra</name>
    <dbReference type="NCBI Taxonomy" id="79078"/>
    <lineage>
        <taxon>Eukaryota</taxon>
        <taxon>Viridiplantae</taxon>
        <taxon>Streptophyta</taxon>
        <taxon>Embryophyta</taxon>
        <taxon>Tracheophyta</taxon>
        <taxon>Spermatophyta</taxon>
        <taxon>Magnoliopsida</taxon>
        <taxon>eudicotyledons</taxon>
        <taxon>Gunneridae</taxon>
        <taxon>Pentapetalae</taxon>
        <taxon>rosids</taxon>
        <taxon>fabids</taxon>
        <taxon>Fabales</taxon>
        <taxon>Fabaceae</taxon>
        <taxon>Papilionoideae</taxon>
        <taxon>50 kb inversion clade</taxon>
        <taxon>dalbergioids sensu lato</taxon>
        <taxon>Dalbergieae</taxon>
        <taxon>Pterocarpus clade</taxon>
        <taxon>Stylosanthes</taxon>
    </lineage>
</organism>
<accession>A0ABU6WNF3</accession>
<keyword evidence="3" id="KW-1185">Reference proteome</keyword>
<protein>
    <submittedName>
        <fullName evidence="2">Uncharacterized protein</fullName>
    </submittedName>
</protein>
<dbReference type="Proteomes" id="UP001341840">
    <property type="component" value="Unassembled WGS sequence"/>
</dbReference>
<evidence type="ECO:0000313" key="3">
    <source>
        <dbReference type="Proteomes" id="UP001341840"/>
    </source>
</evidence>
<feature type="region of interest" description="Disordered" evidence="1">
    <location>
        <begin position="1"/>
        <end position="44"/>
    </location>
</feature>
<evidence type="ECO:0000313" key="2">
    <source>
        <dbReference type="EMBL" id="MED6187372.1"/>
    </source>
</evidence>
<feature type="compositionally biased region" description="Polar residues" evidence="1">
    <location>
        <begin position="20"/>
        <end position="44"/>
    </location>
</feature>